<keyword evidence="2" id="KW-1185">Reference proteome</keyword>
<protein>
    <submittedName>
        <fullName evidence="1">Uncharacterized protein</fullName>
    </submittedName>
</protein>
<evidence type="ECO:0000313" key="1">
    <source>
        <dbReference type="EMBL" id="RNA14290.1"/>
    </source>
</evidence>
<organism evidence="1 2">
    <name type="scientific">Brachionus plicatilis</name>
    <name type="common">Marine rotifer</name>
    <name type="synonym">Brachionus muelleri</name>
    <dbReference type="NCBI Taxonomy" id="10195"/>
    <lineage>
        <taxon>Eukaryota</taxon>
        <taxon>Metazoa</taxon>
        <taxon>Spiralia</taxon>
        <taxon>Gnathifera</taxon>
        <taxon>Rotifera</taxon>
        <taxon>Eurotatoria</taxon>
        <taxon>Monogononta</taxon>
        <taxon>Pseudotrocha</taxon>
        <taxon>Ploima</taxon>
        <taxon>Brachionidae</taxon>
        <taxon>Brachionus</taxon>
    </lineage>
</organism>
<gene>
    <name evidence="1" type="ORF">BpHYR1_029441</name>
</gene>
<dbReference type="Proteomes" id="UP000276133">
    <property type="component" value="Unassembled WGS sequence"/>
</dbReference>
<name>A0A3M7QSG1_BRAPC</name>
<evidence type="ECO:0000313" key="2">
    <source>
        <dbReference type="Proteomes" id="UP000276133"/>
    </source>
</evidence>
<dbReference type="EMBL" id="REGN01005215">
    <property type="protein sequence ID" value="RNA14290.1"/>
    <property type="molecule type" value="Genomic_DNA"/>
</dbReference>
<sequence length="63" mass="7442">MDLNWNCIFVKFKLRIFAKNIKAKTMLAMQNRLELSEAQTIAVFFKPSYPYKLIISSSTFDLY</sequence>
<dbReference type="AlphaFoldDB" id="A0A3M7QSG1"/>
<accession>A0A3M7QSG1</accession>
<comment type="caution">
    <text evidence="1">The sequence shown here is derived from an EMBL/GenBank/DDBJ whole genome shotgun (WGS) entry which is preliminary data.</text>
</comment>
<proteinExistence type="predicted"/>
<reference evidence="1 2" key="1">
    <citation type="journal article" date="2018" name="Sci. Rep.">
        <title>Genomic signatures of local adaptation to the degree of environmental predictability in rotifers.</title>
        <authorList>
            <person name="Franch-Gras L."/>
            <person name="Hahn C."/>
            <person name="Garcia-Roger E.M."/>
            <person name="Carmona M.J."/>
            <person name="Serra M."/>
            <person name="Gomez A."/>
        </authorList>
    </citation>
    <scope>NUCLEOTIDE SEQUENCE [LARGE SCALE GENOMIC DNA]</scope>
    <source>
        <strain evidence="1">HYR1</strain>
    </source>
</reference>